<gene>
    <name evidence="2" type="ORF">AVDCRST_MAG89-648</name>
</gene>
<feature type="non-terminal residue" evidence="2">
    <location>
        <position position="1"/>
    </location>
</feature>
<protein>
    <submittedName>
        <fullName evidence="2">Uncharacterized protein</fullName>
    </submittedName>
</protein>
<sequence length="35" mass="4068">ARPRPPLHLRLRGPHPGPPHPRRPRHPRPHRPNGP</sequence>
<organism evidence="2">
    <name type="scientific">uncultured Gemmatimonadota bacterium</name>
    <dbReference type="NCBI Taxonomy" id="203437"/>
    <lineage>
        <taxon>Bacteria</taxon>
        <taxon>Pseudomonadati</taxon>
        <taxon>Gemmatimonadota</taxon>
        <taxon>environmental samples</taxon>
    </lineage>
</organism>
<reference evidence="2" key="1">
    <citation type="submission" date="2020-02" db="EMBL/GenBank/DDBJ databases">
        <authorList>
            <person name="Meier V. D."/>
        </authorList>
    </citation>
    <scope>NUCLEOTIDE SEQUENCE</scope>
    <source>
        <strain evidence="2">AVDCRST_MAG89</strain>
    </source>
</reference>
<feature type="non-terminal residue" evidence="2">
    <location>
        <position position="35"/>
    </location>
</feature>
<name>A0A6J4KEH2_9BACT</name>
<accession>A0A6J4KEH2</accession>
<dbReference type="AlphaFoldDB" id="A0A6J4KEH2"/>
<feature type="compositionally biased region" description="Basic residues" evidence="1">
    <location>
        <begin position="20"/>
        <end position="35"/>
    </location>
</feature>
<dbReference type="EMBL" id="CADCTV010000142">
    <property type="protein sequence ID" value="CAA9303629.1"/>
    <property type="molecule type" value="Genomic_DNA"/>
</dbReference>
<evidence type="ECO:0000313" key="2">
    <source>
        <dbReference type="EMBL" id="CAA9303629.1"/>
    </source>
</evidence>
<feature type="region of interest" description="Disordered" evidence="1">
    <location>
        <begin position="1"/>
        <end position="35"/>
    </location>
</feature>
<feature type="compositionally biased region" description="Basic residues" evidence="1">
    <location>
        <begin position="1"/>
        <end position="13"/>
    </location>
</feature>
<proteinExistence type="predicted"/>
<evidence type="ECO:0000256" key="1">
    <source>
        <dbReference type="SAM" id="MobiDB-lite"/>
    </source>
</evidence>